<keyword evidence="2" id="KW-1015">Disulfide bond</keyword>
<keyword evidence="4" id="KW-0378">Hydrolase</keyword>
<reference evidence="4 5" key="1">
    <citation type="submission" date="2014-10" db="EMBL/GenBank/DDBJ databases">
        <title>Draft genome sequence of Actinoplanes utahensis NRRL 12052.</title>
        <authorList>
            <person name="Velasco-Bucheli B."/>
            <person name="del Cerro C."/>
            <person name="Hormigo D."/>
            <person name="Garcia J.L."/>
            <person name="Acebal C."/>
            <person name="Arroyo M."/>
            <person name="de la Mata I."/>
        </authorList>
    </citation>
    <scope>NUCLEOTIDE SEQUENCE [LARGE SCALE GENOMIC DNA]</scope>
    <source>
        <strain evidence="4 5">NRRL 12052</strain>
    </source>
</reference>
<dbReference type="InterPro" id="IPR036514">
    <property type="entry name" value="SGNH_hydro_sf"/>
</dbReference>
<dbReference type="PANTHER" id="PTHR37981">
    <property type="entry name" value="LIPASE 2"/>
    <property type="match status" value="1"/>
</dbReference>
<evidence type="ECO:0000256" key="1">
    <source>
        <dbReference type="PIRSR" id="PIRSR637460-1"/>
    </source>
</evidence>
<dbReference type="EMBL" id="JRTT01000026">
    <property type="protein sequence ID" value="KHD75595.1"/>
    <property type="molecule type" value="Genomic_DNA"/>
</dbReference>
<dbReference type="STRING" id="1869.MB27_22465"/>
<feature type="disulfide bond" evidence="2">
    <location>
        <begin position="32"/>
        <end position="57"/>
    </location>
</feature>
<dbReference type="InterPro" id="IPR013830">
    <property type="entry name" value="SGNH_hydro"/>
</dbReference>
<feature type="active site" description="Nucleophile" evidence="1">
    <location>
        <position position="16"/>
    </location>
</feature>
<dbReference type="GO" id="GO:0004806">
    <property type="term" value="F:triacylglycerol lipase activity"/>
    <property type="evidence" value="ECO:0007669"/>
    <property type="project" value="TreeGrafter"/>
</dbReference>
<keyword evidence="5" id="KW-1185">Reference proteome</keyword>
<proteinExistence type="predicted"/>
<evidence type="ECO:0000313" key="4">
    <source>
        <dbReference type="EMBL" id="KHD75595.1"/>
    </source>
</evidence>
<feature type="disulfide bond" evidence="2">
    <location>
        <begin position="105"/>
        <end position="117"/>
    </location>
</feature>
<evidence type="ECO:0000313" key="5">
    <source>
        <dbReference type="Proteomes" id="UP000054537"/>
    </source>
</evidence>
<feature type="domain" description="SGNH hydrolase-type esterase" evidence="3">
    <location>
        <begin position="12"/>
        <end position="247"/>
    </location>
</feature>
<gene>
    <name evidence="4" type="ORF">MB27_22465</name>
</gene>
<comment type="caution">
    <text evidence="4">The sequence shown here is derived from an EMBL/GenBank/DDBJ whole genome shotgun (WGS) entry which is preliminary data.</text>
</comment>
<dbReference type="InterPro" id="IPR037460">
    <property type="entry name" value="SEST-like"/>
</dbReference>
<accession>A0A0A6UHQ8</accession>
<dbReference type="Proteomes" id="UP000054537">
    <property type="component" value="Unassembled WGS sequence"/>
</dbReference>
<protein>
    <submittedName>
        <fullName evidence="4">Hydrolase</fullName>
    </submittedName>
</protein>
<sequence length="257" mass="26680">MAAAADTVHYVALGDSAAAGPLVGGQDGNLLCLRSRSQNYPAVVAGLLGARLTDVTCSAAKVPDLSARQYGIIAPQLDALRTTTDLVTLTVGGNDSELVSLALGCINLLREPFGASCADRQQQQGNPARARIDAFASALGSTLDEIHRRAPRAKLVVTGYPTYIRPGGCFPAQPIWARDGDYLQSLVAGLNTAIQRKAREHGATYVDLAAVSVGHDTCAPAAQRYVEGLVPVSPAAPLHPNARGMAAFGRAVADAAR</sequence>
<feature type="active site" evidence="1">
    <location>
        <position position="239"/>
    </location>
</feature>
<dbReference type="SUPFAM" id="SSF52266">
    <property type="entry name" value="SGNH hydrolase"/>
    <property type="match status" value="1"/>
</dbReference>
<dbReference type="PANTHER" id="PTHR37981:SF1">
    <property type="entry name" value="SGNH HYDROLASE-TYPE ESTERASE DOMAIN-CONTAINING PROTEIN"/>
    <property type="match status" value="1"/>
</dbReference>
<dbReference type="eggNOG" id="COG2755">
    <property type="taxonomic scope" value="Bacteria"/>
</dbReference>
<dbReference type="GO" id="GO:0019433">
    <property type="term" value="P:triglyceride catabolic process"/>
    <property type="evidence" value="ECO:0007669"/>
    <property type="project" value="TreeGrafter"/>
</dbReference>
<dbReference type="Pfam" id="PF13472">
    <property type="entry name" value="Lipase_GDSL_2"/>
    <property type="match status" value="1"/>
</dbReference>
<evidence type="ECO:0000256" key="2">
    <source>
        <dbReference type="PIRSR" id="PIRSR637460-2"/>
    </source>
</evidence>
<feature type="disulfide bond" evidence="2">
    <location>
        <begin position="169"/>
        <end position="218"/>
    </location>
</feature>
<dbReference type="Gene3D" id="3.40.50.1110">
    <property type="entry name" value="SGNH hydrolase"/>
    <property type="match status" value="1"/>
</dbReference>
<organism evidence="4 5">
    <name type="scientific">Actinoplanes utahensis</name>
    <dbReference type="NCBI Taxonomy" id="1869"/>
    <lineage>
        <taxon>Bacteria</taxon>
        <taxon>Bacillati</taxon>
        <taxon>Actinomycetota</taxon>
        <taxon>Actinomycetes</taxon>
        <taxon>Micromonosporales</taxon>
        <taxon>Micromonosporaceae</taxon>
        <taxon>Actinoplanes</taxon>
    </lineage>
</organism>
<dbReference type="AlphaFoldDB" id="A0A0A6UHQ8"/>
<name>A0A0A6UHQ8_ACTUT</name>
<evidence type="ECO:0000259" key="3">
    <source>
        <dbReference type="Pfam" id="PF13472"/>
    </source>
</evidence>
<dbReference type="CDD" id="cd01823">
    <property type="entry name" value="SEST_like"/>
    <property type="match status" value="1"/>
</dbReference>